<feature type="compositionally biased region" description="Basic and acidic residues" evidence="1">
    <location>
        <begin position="50"/>
        <end position="63"/>
    </location>
</feature>
<feature type="region of interest" description="Disordered" evidence="1">
    <location>
        <begin position="1"/>
        <end position="78"/>
    </location>
</feature>
<protein>
    <submittedName>
        <fullName evidence="2">Uncharacterized protein</fullName>
    </submittedName>
</protein>
<dbReference type="Proteomes" id="UP000477911">
    <property type="component" value="Unassembled WGS sequence"/>
</dbReference>
<sequence>MKPALDDILKGVPSQDGNGGKPLKPSKSSETRRSPGETQLDKITASAKRVLAEEAQARAEKTARLRAARKATERDGNS</sequence>
<proteinExistence type="predicted"/>
<comment type="caution">
    <text evidence="2">The sequence shown here is derived from an EMBL/GenBank/DDBJ whole genome shotgun (WGS) entry which is preliminary data.</text>
</comment>
<dbReference type="EMBL" id="WUMU01000026">
    <property type="protein sequence ID" value="MXN20374.1"/>
    <property type="molecule type" value="Genomic_DNA"/>
</dbReference>
<accession>A0A6L7G817</accession>
<dbReference type="AlphaFoldDB" id="A0A6L7G817"/>
<gene>
    <name evidence="2" type="ORF">GR170_21265</name>
</gene>
<reference evidence="2 3" key="1">
    <citation type="submission" date="2019-12" db="EMBL/GenBank/DDBJ databases">
        <authorList>
            <person name="Li M."/>
        </authorList>
    </citation>
    <scope>NUCLEOTIDE SEQUENCE [LARGE SCALE GENOMIC DNA]</scope>
    <source>
        <strain evidence="2 3">GBMRC 2024</strain>
    </source>
</reference>
<dbReference type="RefSeq" id="WP_160896496.1">
    <property type="nucleotide sequence ID" value="NZ_WUMU01000026.1"/>
</dbReference>
<keyword evidence="3" id="KW-1185">Reference proteome</keyword>
<name>A0A6L7G817_9RHOB</name>
<evidence type="ECO:0000313" key="3">
    <source>
        <dbReference type="Proteomes" id="UP000477911"/>
    </source>
</evidence>
<evidence type="ECO:0000313" key="2">
    <source>
        <dbReference type="EMBL" id="MXN20374.1"/>
    </source>
</evidence>
<evidence type="ECO:0000256" key="1">
    <source>
        <dbReference type="SAM" id="MobiDB-lite"/>
    </source>
</evidence>
<organism evidence="2 3">
    <name type="scientific">Pseudooceanicola albus</name>
    <dbReference type="NCBI Taxonomy" id="2692189"/>
    <lineage>
        <taxon>Bacteria</taxon>
        <taxon>Pseudomonadati</taxon>
        <taxon>Pseudomonadota</taxon>
        <taxon>Alphaproteobacteria</taxon>
        <taxon>Rhodobacterales</taxon>
        <taxon>Paracoccaceae</taxon>
        <taxon>Pseudooceanicola</taxon>
    </lineage>
</organism>